<dbReference type="HAMAP" id="MF_01328_B">
    <property type="entry name" value="Ribosomal_uL4_B"/>
    <property type="match status" value="1"/>
</dbReference>
<dbReference type="GO" id="GO:1990904">
    <property type="term" value="C:ribonucleoprotein complex"/>
    <property type="evidence" value="ECO:0007669"/>
    <property type="project" value="UniProtKB-KW"/>
</dbReference>
<dbReference type="AlphaFoldDB" id="A0A2M7BXJ8"/>
<dbReference type="PANTHER" id="PTHR10746:SF6">
    <property type="entry name" value="LARGE RIBOSOMAL SUBUNIT PROTEIN UL4M"/>
    <property type="match status" value="1"/>
</dbReference>
<comment type="subunit">
    <text evidence="5">Part of the 50S ribosomal subunit.</text>
</comment>
<dbReference type="InterPro" id="IPR023574">
    <property type="entry name" value="Ribosomal_uL4_dom_sf"/>
</dbReference>
<dbReference type="Gene3D" id="3.40.1370.10">
    <property type="match status" value="1"/>
</dbReference>
<comment type="function">
    <text evidence="5">Forms part of the polypeptide exit tunnel.</text>
</comment>
<sequence length="236" mass="26418">MPKTKTEKKSETKKITVKKTDGLTVPVYDIDGKEKKTLVLPKEVFSIVVKPQLLAQAVRVYQFNQRQGTASTKTRGEVVGSTRKIYRQKGTGKARHGDIKAPIFVGGGIVGGPKPKDYSLDINKKQKRKAFFGALTLKFKEKSIFGIADSALKIEPKTKIVANFLKTLKLAGKKITFVLPKMEKNNFVLATRNLSGVDLIDCQSLNTYQILNSTKLIFFESSIDVFKNHFLKKHEN</sequence>
<keyword evidence="5" id="KW-0694">RNA-binding</keyword>
<dbReference type="SUPFAM" id="SSF52166">
    <property type="entry name" value="Ribosomal protein L4"/>
    <property type="match status" value="1"/>
</dbReference>
<protein>
    <recommendedName>
        <fullName evidence="4 5">Large ribosomal subunit protein uL4</fullName>
    </recommendedName>
</protein>
<evidence type="ECO:0000256" key="3">
    <source>
        <dbReference type="ARBA" id="ARBA00023274"/>
    </source>
</evidence>
<dbReference type="InterPro" id="IPR002136">
    <property type="entry name" value="Ribosomal_uL4"/>
</dbReference>
<evidence type="ECO:0000256" key="1">
    <source>
        <dbReference type="ARBA" id="ARBA00010528"/>
    </source>
</evidence>
<evidence type="ECO:0000256" key="5">
    <source>
        <dbReference type="HAMAP-Rule" id="MF_01328"/>
    </source>
</evidence>
<dbReference type="EMBL" id="PEUY01000017">
    <property type="protein sequence ID" value="PIV11296.1"/>
    <property type="molecule type" value="Genomic_DNA"/>
</dbReference>
<dbReference type="NCBIfam" id="TIGR03953">
    <property type="entry name" value="rplD_bact"/>
    <property type="match status" value="1"/>
</dbReference>
<dbReference type="GO" id="GO:0019843">
    <property type="term" value="F:rRNA binding"/>
    <property type="evidence" value="ECO:0007669"/>
    <property type="project" value="UniProtKB-UniRule"/>
</dbReference>
<keyword evidence="3 5" id="KW-0687">Ribonucleoprotein</keyword>
<dbReference type="GO" id="GO:0005840">
    <property type="term" value="C:ribosome"/>
    <property type="evidence" value="ECO:0007669"/>
    <property type="project" value="UniProtKB-KW"/>
</dbReference>
<evidence type="ECO:0000313" key="7">
    <source>
        <dbReference type="Proteomes" id="UP000230673"/>
    </source>
</evidence>
<evidence type="ECO:0000313" key="6">
    <source>
        <dbReference type="EMBL" id="PIV11296.1"/>
    </source>
</evidence>
<proteinExistence type="inferred from homology"/>
<evidence type="ECO:0000256" key="2">
    <source>
        <dbReference type="ARBA" id="ARBA00022980"/>
    </source>
</evidence>
<dbReference type="GO" id="GO:0003735">
    <property type="term" value="F:structural constituent of ribosome"/>
    <property type="evidence" value="ECO:0007669"/>
    <property type="project" value="InterPro"/>
</dbReference>
<dbReference type="InterPro" id="IPR013005">
    <property type="entry name" value="Ribosomal_uL4-like"/>
</dbReference>
<reference evidence="7" key="1">
    <citation type="submission" date="2017-09" db="EMBL/GenBank/DDBJ databases">
        <title>Depth-based differentiation of microbial function through sediment-hosted aquifers and enrichment of novel symbionts in the deep terrestrial subsurface.</title>
        <authorList>
            <person name="Probst A.J."/>
            <person name="Ladd B."/>
            <person name="Jarett J.K."/>
            <person name="Geller-Mcgrath D.E."/>
            <person name="Sieber C.M.K."/>
            <person name="Emerson J.B."/>
            <person name="Anantharaman K."/>
            <person name="Thomas B.C."/>
            <person name="Malmstrom R."/>
            <person name="Stieglmeier M."/>
            <person name="Klingl A."/>
            <person name="Woyke T."/>
            <person name="Ryan C.M."/>
            <person name="Banfield J.F."/>
        </authorList>
    </citation>
    <scope>NUCLEOTIDE SEQUENCE [LARGE SCALE GENOMIC DNA]</scope>
</reference>
<keyword evidence="5" id="KW-0699">rRNA-binding</keyword>
<keyword evidence="2 5" id="KW-0689">Ribosomal protein</keyword>
<dbReference type="Pfam" id="PF00573">
    <property type="entry name" value="Ribosomal_L4"/>
    <property type="match status" value="1"/>
</dbReference>
<comment type="function">
    <text evidence="5">One of the primary rRNA binding proteins, this protein initially binds near the 5'-end of the 23S rRNA. It is important during the early stages of 50S assembly. It makes multiple contacts with different domains of the 23S rRNA in the assembled 50S subunit and ribosome.</text>
</comment>
<dbReference type="Proteomes" id="UP000230673">
    <property type="component" value="Unassembled WGS sequence"/>
</dbReference>
<comment type="similarity">
    <text evidence="1 5">Belongs to the universal ribosomal protein uL4 family.</text>
</comment>
<comment type="caution">
    <text evidence="6">The sequence shown here is derived from an EMBL/GenBank/DDBJ whole genome shotgun (WGS) entry which is preliminary data.</text>
</comment>
<organism evidence="6 7">
    <name type="scientific">Candidatus Roizmanbacteria bacterium CG03_land_8_20_14_0_80_35_26</name>
    <dbReference type="NCBI Taxonomy" id="1974845"/>
    <lineage>
        <taxon>Bacteria</taxon>
        <taxon>Candidatus Roizmaniibacteriota</taxon>
    </lineage>
</organism>
<dbReference type="PANTHER" id="PTHR10746">
    <property type="entry name" value="50S RIBOSOMAL PROTEIN L4"/>
    <property type="match status" value="1"/>
</dbReference>
<gene>
    <name evidence="5" type="primary">rplD</name>
    <name evidence="6" type="ORF">COS50_01195</name>
</gene>
<evidence type="ECO:0000256" key="4">
    <source>
        <dbReference type="ARBA" id="ARBA00035244"/>
    </source>
</evidence>
<accession>A0A2M7BXJ8</accession>
<name>A0A2M7BXJ8_9BACT</name>
<dbReference type="GO" id="GO:0006412">
    <property type="term" value="P:translation"/>
    <property type="evidence" value="ECO:0007669"/>
    <property type="project" value="UniProtKB-UniRule"/>
</dbReference>